<feature type="region of interest" description="Disordered" evidence="1">
    <location>
        <begin position="62"/>
        <end position="99"/>
    </location>
</feature>
<organism evidence="2 3">
    <name type="scientific">Wolfiporia cocos (strain MD-104)</name>
    <name type="common">Brown rot fungus</name>
    <dbReference type="NCBI Taxonomy" id="742152"/>
    <lineage>
        <taxon>Eukaryota</taxon>
        <taxon>Fungi</taxon>
        <taxon>Dikarya</taxon>
        <taxon>Basidiomycota</taxon>
        <taxon>Agaricomycotina</taxon>
        <taxon>Agaricomycetes</taxon>
        <taxon>Polyporales</taxon>
        <taxon>Phaeolaceae</taxon>
        <taxon>Wolfiporia</taxon>
    </lineage>
</organism>
<dbReference type="EMBL" id="KB467876">
    <property type="protein sequence ID" value="PCH36420.1"/>
    <property type="molecule type" value="Genomic_DNA"/>
</dbReference>
<feature type="region of interest" description="Disordered" evidence="1">
    <location>
        <begin position="118"/>
        <end position="212"/>
    </location>
</feature>
<dbReference type="AlphaFoldDB" id="A0A2H3J2E7"/>
<dbReference type="OMA" id="HAHSTTE"/>
<dbReference type="OrthoDB" id="3265692at2759"/>
<gene>
    <name evidence="2" type="ORF">WOLCODRAFT_20526</name>
</gene>
<proteinExistence type="predicted"/>
<accession>A0A2H3J2E7</accession>
<reference evidence="2 3" key="1">
    <citation type="journal article" date="2012" name="Science">
        <title>The Paleozoic origin of enzymatic lignin decomposition reconstructed from 31 fungal genomes.</title>
        <authorList>
            <person name="Floudas D."/>
            <person name="Binder M."/>
            <person name="Riley R."/>
            <person name="Barry K."/>
            <person name="Blanchette R.A."/>
            <person name="Henrissat B."/>
            <person name="Martinez A.T."/>
            <person name="Otillar R."/>
            <person name="Spatafora J.W."/>
            <person name="Yadav J.S."/>
            <person name="Aerts A."/>
            <person name="Benoit I."/>
            <person name="Boyd A."/>
            <person name="Carlson A."/>
            <person name="Copeland A."/>
            <person name="Coutinho P.M."/>
            <person name="de Vries R.P."/>
            <person name="Ferreira P."/>
            <person name="Findley K."/>
            <person name="Foster B."/>
            <person name="Gaskell J."/>
            <person name="Glotzer D."/>
            <person name="Gorecki P."/>
            <person name="Heitman J."/>
            <person name="Hesse C."/>
            <person name="Hori C."/>
            <person name="Igarashi K."/>
            <person name="Jurgens J.A."/>
            <person name="Kallen N."/>
            <person name="Kersten P."/>
            <person name="Kohler A."/>
            <person name="Kuees U."/>
            <person name="Kumar T.K.A."/>
            <person name="Kuo A."/>
            <person name="LaButti K."/>
            <person name="Larrondo L.F."/>
            <person name="Lindquist E."/>
            <person name="Ling A."/>
            <person name="Lombard V."/>
            <person name="Lucas S."/>
            <person name="Lundell T."/>
            <person name="Martin R."/>
            <person name="McLaughlin D.J."/>
            <person name="Morgenstern I."/>
            <person name="Morin E."/>
            <person name="Murat C."/>
            <person name="Nagy L.G."/>
            <person name="Nolan M."/>
            <person name="Ohm R.A."/>
            <person name="Patyshakuliyeva A."/>
            <person name="Rokas A."/>
            <person name="Ruiz-Duenas F.J."/>
            <person name="Sabat G."/>
            <person name="Salamov A."/>
            <person name="Samejima M."/>
            <person name="Schmutz J."/>
            <person name="Slot J.C."/>
            <person name="St John F."/>
            <person name="Stenlid J."/>
            <person name="Sun H."/>
            <person name="Sun S."/>
            <person name="Syed K."/>
            <person name="Tsang A."/>
            <person name="Wiebenga A."/>
            <person name="Young D."/>
            <person name="Pisabarro A."/>
            <person name="Eastwood D.C."/>
            <person name="Martin F."/>
            <person name="Cullen D."/>
            <person name="Grigoriev I.V."/>
            <person name="Hibbett D.S."/>
        </authorList>
    </citation>
    <scope>NUCLEOTIDE SEQUENCE [LARGE SCALE GENOMIC DNA]</scope>
    <source>
        <strain evidence="2 3">MD-104</strain>
    </source>
</reference>
<evidence type="ECO:0000313" key="2">
    <source>
        <dbReference type="EMBL" id="PCH36420.1"/>
    </source>
</evidence>
<feature type="compositionally biased region" description="Pro residues" evidence="1">
    <location>
        <begin position="174"/>
        <end position="186"/>
    </location>
</feature>
<feature type="compositionally biased region" description="Polar residues" evidence="1">
    <location>
        <begin position="189"/>
        <end position="204"/>
    </location>
</feature>
<keyword evidence="3" id="KW-1185">Reference proteome</keyword>
<protein>
    <submittedName>
        <fullName evidence="2">Uncharacterized protein</fullName>
    </submittedName>
</protein>
<feature type="region of interest" description="Disordered" evidence="1">
    <location>
        <begin position="267"/>
        <end position="301"/>
    </location>
</feature>
<evidence type="ECO:0000313" key="3">
    <source>
        <dbReference type="Proteomes" id="UP000218811"/>
    </source>
</evidence>
<evidence type="ECO:0000256" key="1">
    <source>
        <dbReference type="SAM" id="MobiDB-lite"/>
    </source>
</evidence>
<sequence>MDDMLPTPLRRRHTRANPSIADLRSIQRSVSCAAPPALALDTPGASGSNVRITTRIVSTMRRSLSVAPRRRDTSPPGGAMYSTPAESTPPLPPRFDTADAPLPTVQQIAMGLHVSRTPHLRSPRASPLQLTDDSAPLATLQLRTRAPTPRRRASTSTPALPPPPARSSLKKPRPPTPAHSPTPPRSAPLTPTASDLSLTGSTLTCGAPPPVRGRGTSVAVPFIPGRLQLSMPRFLRVPSGRKAQAQVDSGAVDAGAARKVVRFSTVSSAGSLPDLHAPPGGADKLRESLDVVPLSPPRHSS</sequence>
<dbReference type="Proteomes" id="UP000218811">
    <property type="component" value="Unassembled WGS sequence"/>
</dbReference>
<name>A0A2H3J2E7_WOLCO</name>